<gene>
    <name evidence="2" type="primary">20352847</name>
    <name evidence="1" type="ORF">GGTG_12389</name>
</gene>
<dbReference type="EMBL" id="GL385402">
    <property type="protein sequence ID" value="EJT70216.1"/>
    <property type="molecule type" value="Genomic_DNA"/>
</dbReference>
<sequence length="194" mass="21134">MVAGLQYLPATGASTVNEKVAFFVNLSFYYNVKSDVSKAGVLKSLISVNLTAGKRKTLFLTKRFGKLIVNKSKRFGICTAFLTSISILTPTLTSVCKVIGKKAASKRDKAENNNANVPKKEGEFVIQSACIALEANGVTLFLNFCVKLFALTAKALFLNKITVYGPTKIAHPFKFMVVNALLLKVICKKKLGIF</sequence>
<accession>J3PFW4</accession>
<organism evidence="1">
    <name type="scientific">Gaeumannomyces tritici (strain R3-111a-1)</name>
    <name type="common">Wheat and barley take-all root rot fungus</name>
    <name type="synonym">Gaeumannomyces graminis var. tritici</name>
    <dbReference type="NCBI Taxonomy" id="644352"/>
    <lineage>
        <taxon>Eukaryota</taxon>
        <taxon>Fungi</taxon>
        <taxon>Dikarya</taxon>
        <taxon>Ascomycota</taxon>
        <taxon>Pezizomycotina</taxon>
        <taxon>Sordariomycetes</taxon>
        <taxon>Sordariomycetidae</taxon>
        <taxon>Magnaporthales</taxon>
        <taxon>Magnaporthaceae</taxon>
        <taxon>Gaeumannomyces</taxon>
    </lineage>
</organism>
<evidence type="ECO:0000313" key="2">
    <source>
        <dbReference type="EnsemblFungi" id="EJT70216"/>
    </source>
</evidence>
<reference evidence="3" key="1">
    <citation type="submission" date="2010-07" db="EMBL/GenBank/DDBJ databases">
        <title>The genome sequence of Gaeumannomyces graminis var. tritici strain R3-111a-1.</title>
        <authorList>
            <consortium name="The Broad Institute Genome Sequencing Platform"/>
            <person name="Ma L.-J."/>
            <person name="Dead R."/>
            <person name="Young S."/>
            <person name="Zeng Q."/>
            <person name="Koehrsen M."/>
            <person name="Alvarado L."/>
            <person name="Berlin A."/>
            <person name="Chapman S.B."/>
            <person name="Chen Z."/>
            <person name="Freedman E."/>
            <person name="Gellesch M."/>
            <person name="Goldberg J."/>
            <person name="Griggs A."/>
            <person name="Gujja S."/>
            <person name="Heilman E.R."/>
            <person name="Heiman D."/>
            <person name="Hepburn T."/>
            <person name="Howarth C."/>
            <person name="Jen D."/>
            <person name="Larson L."/>
            <person name="Mehta T."/>
            <person name="Neiman D."/>
            <person name="Pearson M."/>
            <person name="Roberts A."/>
            <person name="Saif S."/>
            <person name="Shea T."/>
            <person name="Shenoy N."/>
            <person name="Sisk P."/>
            <person name="Stolte C."/>
            <person name="Sykes S."/>
            <person name="Walk T."/>
            <person name="White J."/>
            <person name="Yandava C."/>
            <person name="Haas B."/>
            <person name="Nusbaum C."/>
            <person name="Birren B."/>
        </authorList>
    </citation>
    <scope>NUCLEOTIDE SEQUENCE [LARGE SCALE GENOMIC DNA]</scope>
    <source>
        <strain evidence="3">R3-111a-1</strain>
    </source>
</reference>
<proteinExistence type="predicted"/>
<protein>
    <submittedName>
        <fullName evidence="1 2">Uncharacterized protein</fullName>
    </submittedName>
</protein>
<reference evidence="2" key="5">
    <citation type="submission" date="2018-04" db="UniProtKB">
        <authorList>
            <consortium name="EnsemblFungi"/>
        </authorList>
    </citation>
    <scope>IDENTIFICATION</scope>
    <source>
        <strain evidence="2">R3-111a-1</strain>
    </source>
</reference>
<name>J3PFW4_GAET3</name>
<dbReference type="RefSeq" id="XP_009228550.1">
    <property type="nucleotide sequence ID" value="XM_009230286.1"/>
</dbReference>
<dbReference type="EnsemblFungi" id="EJT70216">
    <property type="protein sequence ID" value="EJT70216"/>
    <property type="gene ID" value="GGTG_12389"/>
</dbReference>
<dbReference type="VEuPathDB" id="FungiDB:GGTG_12389"/>
<dbReference type="Proteomes" id="UP000006039">
    <property type="component" value="Unassembled WGS sequence"/>
</dbReference>
<evidence type="ECO:0000313" key="1">
    <source>
        <dbReference type="EMBL" id="EJT70216.1"/>
    </source>
</evidence>
<reference evidence="2" key="4">
    <citation type="journal article" date="2015" name="G3 (Bethesda)">
        <title>Genome sequences of three phytopathogenic species of the Magnaporthaceae family of fungi.</title>
        <authorList>
            <person name="Okagaki L.H."/>
            <person name="Nunes C.C."/>
            <person name="Sailsbery J."/>
            <person name="Clay B."/>
            <person name="Brown D."/>
            <person name="John T."/>
            <person name="Oh Y."/>
            <person name="Young N."/>
            <person name="Fitzgerald M."/>
            <person name="Haas B.J."/>
            <person name="Zeng Q."/>
            <person name="Young S."/>
            <person name="Adiconis X."/>
            <person name="Fan L."/>
            <person name="Levin J.Z."/>
            <person name="Mitchell T.K."/>
            <person name="Okubara P.A."/>
            <person name="Farman M.L."/>
            <person name="Kohn L.M."/>
            <person name="Birren B."/>
            <person name="Ma L.-J."/>
            <person name="Dean R.A."/>
        </authorList>
    </citation>
    <scope>NUCLEOTIDE SEQUENCE</scope>
    <source>
        <strain evidence="2">R3-111a-1</strain>
    </source>
</reference>
<reference evidence="1" key="3">
    <citation type="submission" date="2010-09" db="EMBL/GenBank/DDBJ databases">
        <title>Annotation of Gaeumannomyces graminis var. tritici R3-111a-1.</title>
        <authorList>
            <consortium name="The Broad Institute Genome Sequencing Platform"/>
            <person name="Ma L.-J."/>
            <person name="Dead R."/>
            <person name="Young S.K."/>
            <person name="Zeng Q."/>
            <person name="Gargeya S."/>
            <person name="Fitzgerald M."/>
            <person name="Haas B."/>
            <person name="Abouelleil A."/>
            <person name="Alvarado L."/>
            <person name="Arachchi H.M."/>
            <person name="Berlin A."/>
            <person name="Brown A."/>
            <person name="Chapman S.B."/>
            <person name="Chen Z."/>
            <person name="Dunbar C."/>
            <person name="Freedman E."/>
            <person name="Gearin G."/>
            <person name="Gellesch M."/>
            <person name="Goldberg J."/>
            <person name="Griggs A."/>
            <person name="Gujja S."/>
            <person name="Heiman D."/>
            <person name="Howarth C."/>
            <person name="Larson L."/>
            <person name="Lui A."/>
            <person name="MacDonald P.J.P."/>
            <person name="Mehta T."/>
            <person name="Montmayeur A."/>
            <person name="Murphy C."/>
            <person name="Neiman D."/>
            <person name="Pearson M."/>
            <person name="Priest M."/>
            <person name="Roberts A."/>
            <person name="Saif S."/>
            <person name="Shea T."/>
            <person name="Shenoy N."/>
            <person name="Sisk P."/>
            <person name="Stolte C."/>
            <person name="Sykes S."/>
            <person name="Yandava C."/>
            <person name="Wortman J."/>
            <person name="Nusbaum C."/>
            <person name="Birren B."/>
        </authorList>
    </citation>
    <scope>NUCLEOTIDE SEQUENCE</scope>
    <source>
        <strain evidence="1">R3-111a-1</strain>
    </source>
</reference>
<dbReference type="GeneID" id="20352847"/>
<keyword evidence="3" id="KW-1185">Reference proteome</keyword>
<dbReference type="HOGENOM" id="CLU_1402519_0_0_1"/>
<evidence type="ECO:0000313" key="3">
    <source>
        <dbReference type="Proteomes" id="UP000006039"/>
    </source>
</evidence>
<dbReference type="AlphaFoldDB" id="J3PFW4"/>
<reference evidence="1" key="2">
    <citation type="submission" date="2010-07" db="EMBL/GenBank/DDBJ databases">
        <authorList>
            <consortium name="The Broad Institute Genome Sequencing Platform"/>
            <consortium name="Broad Institute Genome Sequencing Center for Infectious Disease"/>
            <person name="Ma L.-J."/>
            <person name="Dead R."/>
            <person name="Young S."/>
            <person name="Zeng Q."/>
            <person name="Koehrsen M."/>
            <person name="Alvarado L."/>
            <person name="Berlin A."/>
            <person name="Chapman S.B."/>
            <person name="Chen Z."/>
            <person name="Freedman E."/>
            <person name="Gellesch M."/>
            <person name="Goldberg J."/>
            <person name="Griggs A."/>
            <person name="Gujja S."/>
            <person name="Heilman E.R."/>
            <person name="Heiman D."/>
            <person name="Hepburn T."/>
            <person name="Howarth C."/>
            <person name="Jen D."/>
            <person name="Larson L."/>
            <person name="Mehta T."/>
            <person name="Neiman D."/>
            <person name="Pearson M."/>
            <person name="Roberts A."/>
            <person name="Saif S."/>
            <person name="Shea T."/>
            <person name="Shenoy N."/>
            <person name="Sisk P."/>
            <person name="Stolte C."/>
            <person name="Sykes S."/>
            <person name="Walk T."/>
            <person name="White J."/>
            <person name="Yandava C."/>
            <person name="Haas B."/>
            <person name="Nusbaum C."/>
            <person name="Birren B."/>
        </authorList>
    </citation>
    <scope>NUCLEOTIDE SEQUENCE</scope>
    <source>
        <strain evidence="1">R3-111a-1</strain>
    </source>
</reference>